<proteinExistence type="predicted"/>
<dbReference type="Proteomes" id="UP001159405">
    <property type="component" value="Unassembled WGS sequence"/>
</dbReference>
<evidence type="ECO:0000313" key="2">
    <source>
        <dbReference type="Proteomes" id="UP001159405"/>
    </source>
</evidence>
<accession>A0ABN8QF47</accession>
<sequence length="147" mass="16712">MELVSGYILEVEVRDKRHVGLISSNMEKQALQISLQRLQQSLNIVEVVTDASSSIKKLIPDNFTAVFHSLDVWHKAKSIRCLTKINNLLSNQQNHVGSDNNKTDPILHFWHCCSICKPTETTTDEQALQKMNGTWIGVLHHVCNQHE</sequence>
<protein>
    <submittedName>
        <fullName evidence="1">Uncharacterized protein</fullName>
    </submittedName>
</protein>
<dbReference type="EMBL" id="CALNXK010000126">
    <property type="protein sequence ID" value="CAH3163345.1"/>
    <property type="molecule type" value="Genomic_DNA"/>
</dbReference>
<keyword evidence="2" id="KW-1185">Reference proteome</keyword>
<dbReference type="PANTHER" id="PTHR31751:SF7">
    <property type="entry name" value="THAP-TYPE DOMAIN-CONTAINING PROTEIN"/>
    <property type="match status" value="1"/>
</dbReference>
<gene>
    <name evidence="1" type="ORF">PLOB_00005755</name>
</gene>
<evidence type="ECO:0000313" key="1">
    <source>
        <dbReference type="EMBL" id="CAH3163345.1"/>
    </source>
</evidence>
<reference evidence="1 2" key="1">
    <citation type="submission" date="2022-05" db="EMBL/GenBank/DDBJ databases">
        <authorList>
            <consortium name="Genoscope - CEA"/>
            <person name="William W."/>
        </authorList>
    </citation>
    <scope>NUCLEOTIDE SEQUENCE [LARGE SCALE GENOMIC DNA]</scope>
</reference>
<organism evidence="1 2">
    <name type="scientific">Porites lobata</name>
    <dbReference type="NCBI Taxonomy" id="104759"/>
    <lineage>
        <taxon>Eukaryota</taxon>
        <taxon>Metazoa</taxon>
        <taxon>Cnidaria</taxon>
        <taxon>Anthozoa</taxon>
        <taxon>Hexacorallia</taxon>
        <taxon>Scleractinia</taxon>
        <taxon>Fungiina</taxon>
        <taxon>Poritidae</taxon>
        <taxon>Porites</taxon>
    </lineage>
</organism>
<name>A0ABN8QF47_9CNID</name>
<comment type="caution">
    <text evidence="1">The sequence shown here is derived from an EMBL/GenBank/DDBJ whole genome shotgun (WGS) entry which is preliminary data.</text>
</comment>
<dbReference type="PANTHER" id="PTHR31751">
    <property type="entry name" value="SI:CH211-108C17.2-RELATED-RELATED"/>
    <property type="match status" value="1"/>
</dbReference>